<gene>
    <name evidence="9" type="ORF">GLOTRDRAFT_129445</name>
</gene>
<evidence type="ECO:0000256" key="6">
    <source>
        <dbReference type="ARBA" id="ARBA00023080"/>
    </source>
</evidence>
<evidence type="ECO:0000256" key="3">
    <source>
        <dbReference type="ARBA" id="ARBA00022723"/>
    </source>
</evidence>
<keyword evidence="5" id="KW-0862">Zinc</keyword>
<keyword evidence="3" id="KW-0479">Metal-binding</keyword>
<dbReference type="PANTHER" id="PTHR11409:SF42">
    <property type="entry name" value="ADENOSINE DEAMINASE-LIKE PROTEIN"/>
    <property type="match status" value="1"/>
</dbReference>
<protein>
    <recommendedName>
        <fullName evidence="8">Adenosine deaminase domain-containing protein</fullName>
    </recommendedName>
</protein>
<comment type="catalytic activity">
    <reaction evidence="7">
        <text>N(6)-methyl-AMP + H2O + H(+) = IMP + methylamine</text>
        <dbReference type="Rhea" id="RHEA:16001"/>
        <dbReference type="ChEBI" id="CHEBI:15377"/>
        <dbReference type="ChEBI" id="CHEBI:15378"/>
        <dbReference type="ChEBI" id="CHEBI:58053"/>
        <dbReference type="ChEBI" id="CHEBI:59338"/>
        <dbReference type="ChEBI" id="CHEBI:144842"/>
    </reaction>
    <physiologicalReaction direction="left-to-right" evidence="7">
        <dbReference type="Rhea" id="RHEA:16002"/>
    </physiologicalReaction>
</comment>
<dbReference type="Gene3D" id="3.20.20.140">
    <property type="entry name" value="Metal-dependent hydrolases"/>
    <property type="match status" value="1"/>
</dbReference>
<keyword evidence="4" id="KW-0378">Hydrolase</keyword>
<accession>S7Q6U8</accession>
<dbReference type="eggNOG" id="KOG1097">
    <property type="taxonomic scope" value="Eukaryota"/>
</dbReference>
<dbReference type="GO" id="GO:0046103">
    <property type="term" value="P:inosine biosynthetic process"/>
    <property type="evidence" value="ECO:0007669"/>
    <property type="project" value="TreeGrafter"/>
</dbReference>
<evidence type="ECO:0000256" key="1">
    <source>
        <dbReference type="ARBA" id="ARBA00001947"/>
    </source>
</evidence>
<evidence type="ECO:0000256" key="4">
    <source>
        <dbReference type="ARBA" id="ARBA00022801"/>
    </source>
</evidence>
<dbReference type="InterPro" id="IPR006330">
    <property type="entry name" value="Ado/ade_deaminase"/>
</dbReference>
<evidence type="ECO:0000313" key="9">
    <source>
        <dbReference type="EMBL" id="EPQ55153.1"/>
    </source>
</evidence>
<keyword evidence="6" id="KW-0546">Nucleotide metabolism</keyword>
<keyword evidence="10" id="KW-1185">Reference proteome</keyword>
<dbReference type="GO" id="GO:0004000">
    <property type="term" value="F:adenosine deaminase activity"/>
    <property type="evidence" value="ECO:0007669"/>
    <property type="project" value="TreeGrafter"/>
</dbReference>
<evidence type="ECO:0000256" key="2">
    <source>
        <dbReference type="ARBA" id="ARBA00006676"/>
    </source>
</evidence>
<evidence type="ECO:0000259" key="8">
    <source>
        <dbReference type="Pfam" id="PF00962"/>
    </source>
</evidence>
<evidence type="ECO:0000256" key="7">
    <source>
        <dbReference type="ARBA" id="ARBA00048787"/>
    </source>
</evidence>
<dbReference type="GO" id="GO:0006154">
    <property type="term" value="P:adenosine catabolic process"/>
    <property type="evidence" value="ECO:0007669"/>
    <property type="project" value="TreeGrafter"/>
</dbReference>
<dbReference type="GO" id="GO:0046872">
    <property type="term" value="F:metal ion binding"/>
    <property type="evidence" value="ECO:0007669"/>
    <property type="project" value="UniProtKB-KW"/>
</dbReference>
<dbReference type="EMBL" id="KB469302">
    <property type="protein sequence ID" value="EPQ55153.1"/>
    <property type="molecule type" value="Genomic_DNA"/>
</dbReference>
<comment type="similarity">
    <text evidence="2">Belongs to the metallo-dependent hydrolases superfamily. Adenosine and AMP deaminases family.</text>
</comment>
<dbReference type="AlphaFoldDB" id="S7Q6U8"/>
<sequence>MEETIVEECINLAITLKEEGRRVVGIDLCGDPRAGELQRFVKHFQNAKKSGLGVTVHIAKTADNPASETDDLLHTFAPSRLGHATFLDEEAMKIVFKKDIAAELCLTGNLLHFHFILRMAVELERKYIMTPQDKRNIRRILLALAIATSDDEPYNPVEWEFMGRTFTPPTSMEYAHESRADPAAYGRRLTDRVFVPPSAIRTVI</sequence>
<dbReference type="PANTHER" id="PTHR11409">
    <property type="entry name" value="ADENOSINE DEAMINASE"/>
    <property type="match status" value="1"/>
</dbReference>
<organism evidence="9 10">
    <name type="scientific">Gloeophyllum trabeum (strain ATCC 11539 / FP-39264 / Madison 617)</name>
    <name type="common">Brown rot fungus</name>
    <dbReference type="NCBI Taxonomy" id="670483"/>
    <lineage>
        <taxon>Eukaryota</taxon>
        <taxon>Fungi</taxon>
        <taxon>Dikarya</taxon>
        <taxon>Basidiomycota</taxon>
        <taxon>Agaricomycotina</taxon>
        <taxon>Agaricomycetes</taxon>
        <taxon>Gloeophyllales</taxon>
        <taxon>Gloeophyllaceae</taxon>
        <taxon>Gloeophyllum</taxon>
    </lineage>
</organism>
<reference evidence="9 10" key="1">
    <citation type="journal article" date="2012" name="Science">
        <title>The Paleozoic origin of enzymatic lignin decomposition reconstructed from 31 fungal genomes.</title>
        <authorList>
            <person name="Floudas D."/>
            <person name="Binder M."/>
            <person name="Riley R."/>
            <person name="Barry K."/>
            <person name="Blanchette R.A."/>
            <person name="Henrissat B."/>
            <person name="Martinez A.T."/>
            <person name="Otillar R."/>
            <person name="Spatafora J.W."/>
            <person name="Yadav J.S."/>
            <person name="Aerts A."/>
            <person name="Benoit I."/>
            <person name="Boyd A."/>
            <person name="Carlson A."/>
            <person name="Copeland A."/>
            <person name="Coutinho P.M."/>
            <person name="de Vries R.P."/>
            <person name="Ferreira P."/>
            <person name="Findley K."/>
            <person name="Foster B."/>
            <person name="Gaskell J."/>
            <person name="Glotzer D."/>
            <person name="Gorecki P."/>
            <person name="Heitman J."/>
            <person name="Hesse C."/>
            <person name="Hori C."/>
            <person name="Igarashi K."/>
            <person name="Jurgens J.A."/>
            <person name="Kallen N."/>
            <person name="Kersten P."/>
            <person name="Kohler A."/>
            <person name="Kuees U."/>
            <person name="Kumar T.K.A."/>
            <person name="Kuo A."/>
            <person name="LaButti K."/>
            <person name="Larrondo L.F."/>
            <person name="Lindquist E."/>
            <person name="Ling A."/>
            <person name="Lombard V."/>
            <person name="Lucas S."/>
            <person name="Lundell T."/>
            <person name="Martin R."/>
            <person name="McLaughlin D.J."/>
            <person name="Morgenstern I."/>
            <person name="Morin E."/>
            <person name="Murat C."/>
            <person name="Nagy L.G."/>
            <person name="Nolan M."/>
            <person name="Ohm R.A."/>
            <person name="Patyshakuliyeva A."/>
            <person name="Rokas A."/>
            <person name="Ruiz-Duenas F.J."/>
            <person name="Sabat G."/>
            <person name="Salamov A."/>
            <person name="Samejima M."/>
            <person name="Schmutz J."/>
            <person name="Slot J.C."/>
            <person name="St John F."/>
            <person name="Stenlid J."/>
            <person name="Sun H."/>
            <person name="Sun S."/>
            <person name="Syed K."/>
            <person name="Tsang A."/>
            <person name="Wiebenga A."/>
            <person name="Young D."/>
            <person name="Pisabarro A."/>
            <person name="Eastwood D.C."/>
            <person name="Martin F."/>
            <person name="Cullen D."/>
            <person name="Grigoriev I.V."/>
            <person name="Hibbett D.S."/>
        </authorList>
    </citation>
    <scope>NUCLEOTIDE SEQUENCE [LARGE SCALE GENOMIC DNA]</scope>
    <source>
        <strain evidence="9 10">ATCC 11539</strain>
    </source>
</reference>
<dbReference type="InterPro" id="IPR001365">
    <property type="entry name" value="A_deaminase_dom"/>
</dbReference>
<dbReference type="STRING" id="670483.S7Q6U8"/>
<dbReference type="GeneID" id="19301936"/>
<dbReference type="GO" id="GO:0009117">
    <property type="term" value="P:nucleotide metabolic process"/>
    <property type="evidence" value="ECO:0007669"/>
    <property type="project" value="UniProtKB-KW"/>
</dbReference>
<comment type="cofactor">
    <cofactor evidence="1">
        <name>Zn(2+)</name>
        <dbReference type="ChEBI" id="CHEBI:29105"/>
    </cofactor>
</comment>
<evidence type="ECO:0000256" key="5">
    <source>
        <dbReference type="ARBA" id="ARBA00022833"/>
    </source>
</evidence>
<dbReference type="OrthoDB" id="272271at2759"/>
<dbReference type="InterPro" id="IPR032466">
    <property type="entry name" value="Metal_Hydrolase"/>
</dbReference>
<dbReference type="Pfam" id="PF00962">
    <property type="entry name" value="A_deaminase"/>
    <property type="match status" value="1"/>
</dbReference>
<feature type="domain" description="Adenosine deaminase" evidence="8">
    <location>
        <begin position="4"/>
        <end position="110"/>
    </location>
</feature>
<dbReference type="HOGENOM" id="CLU_1343377_0_0_1"/>
<name>S7Q6U8_GLOTA</name>
<dbReference type="KEGG" id="gtr:GLOTRDRAFT_129445"/>
<proteinExistence type="inferred from homology"/>
<dbReference type="SUPFAM" id="SSF51556">
    <property type="entry name" value="Metallo-dependent hydrolases"/>
    <property type="match status" value="1"/>
</dbReference>
<evidence type="ECO:0000313" key="10">
    <source>
        <dbReference type="Proteomes" id="UP000030669"/>
    </source>
</evidence>
<dbReference type="Proteomes" id="UP000030669">
    <property type="component" value="Unassembled WGS sequence"/>
</dbReference>
<dbReference type="RefSeq" id="XP_007866315.1">
    <property type="nucleotide sequence ID" value="XM_007868124.1"/>
</dbReference>